<dbReference type="InterPro" id="IPR027408">
    <property type="entry name" value="PNPase/RNase_PH_dom_sf"/>
</dbReference>
<dbReference type="OrthoDB" id="27298at2759"/>
<dbReference type="InterPro" id="IPR015847">
    <property type="entry name" value="ExoRNase_PH_dom2"/>
</dbReference>
<dbReference type="Pfam" id="PF03725">
    <property type="entry name" value="RNase_PH_C"/>
    <property type="match status" value="1"/>
</dbReference>
<feature type="domain" description="Exoribonuclease phosphorolytic" evidence="6">
    <location>
        <begin position="12"/>
        <end position="132"/>
    </location>
</feature>
<dbReference type="GO" id="GO:0071051">
    <property type="term" value="P:poly(A)-dependent snoRNA 3'-end processing"/>
    <property type="evidence" value="ECO:0007669"/>
    <property type="project" value="TreeGrafter"/>
</dbReference>
<dbReference type="GO" id="GO:0003723">
    <property type="term" value="F:RNA binding"/>
    <property type="evidence" value="ECO:0007669"/>
    <property type="project" value="TreeGrafter"/>
</dbReference>
<sequence>MAARRDGRAANQLRPPQMELRPLLRADGSARFRFGDTAVVCAVFGPREPRFRHRELFDRASLEVVVRPRIGIPGPKERQMEALLARQLEHVILANQYPRTQISVIVQLSCCDGAVSACAGNAAFLALLDAGVAMKATAMCVALAVKLEPEPVIWLDPTEAEEAQCDALISLSVDGSRNQLVSNVSSGAFLDAATWASCIEAAGKSCKVLEAFMRMSLQKRLETFLKPG</sequence>
<comment type="caution">
    <text evidence="8">The sequence shown here is derived from an EMBL/GenBank/DDBJ whole genome shotgun (WGS) entry which is preliminary data.</text>
</comment>
<reference evidence="9" key="2">
    <citation type="submission" date="2024-04" db="EMBL/GenBank/DDBJ databases">
        <authorList>
            <person name="Chen Y."/>
            <person name="Shah S."/>
            <person name="Dougan E. K."/>
            <person name="Thang M."/>
            <person name="Chan C."/>
        </authorList>
    </citation>
    <scope>NUCLEOTIDE SEQUENCE [LARGE SCALE GENOMIC DNA]</scope>
</reference>
<protein>
    <submittedName>
        <fullName evidence="8">Uncharacterized protein</fullName>
    </submittedName>
</protein>
<evidence type="ECO:0000259" key="7">
    <source>
        <dbReference type="Pfam" id="PF03725"/>
    </source>
</evidence>
<evidence type="ECO:0000256" key="1">
    <source>
        <dbReference type="ARBA" id="ARBA00004123"/>
    </source>
</evidence>
<dbReference type="InterPro" id="IPR020568">
    <property type="entry name" value="Ribosomal_Su5_D2-typ_SF"/>
</dbReference>
<dbReference type="AlphaFoldDB" id="A0A9P1C130"/>
<gene>
    <name evidence="8" type="ORF">C1SCF055_LOCUS10793</name>
</gene>
<dbReference type="GO" id="GO:0016075">
    <property type="term" value="P:rRNA catabolic process"/>
    <property type="evidence" value="ECO:0007669"/>
    <property type="project" value="TreeGrafter"/>
</dbReference>
<evidence type="ECO:0000256" key="3">
    <source>
        <dbReference type="ARBA" id="ARBA00022552"/>
    </source>
</evidence>
<dbReference type="GO" id="GO:0000177">
    <property type="term" value="C:cytoplasmic exosome (RNase complex)"/>
    <property type="evidence" value="ECO:0007669"/>
    <property type="project" value="TreeGrafter"/>
</dbReference>
<evidence type="ECO:0000256" key="5">
    <source>
        <dbReference type="ARBA" id="ARBA00023242"/>
    </source>
</evidence>
<dbReference type="CDD" id="cd11372">
    <property type="entry name" value="RNase_PH_RRP46"/>
    <property type="match status" value="1"/>
</dbReference>
<dbReference type="InterPro" id="IPR050080">
    <property type="entry name" value="RNase_PH"/>
</dbReference>
<evidence type="ECO:0000256" key="2">
    <source>
        <dbReference type="ARBA" id="ARBA00006678"/>
    </source>
</evidence>
<organism evidence="8">
    <name type="scientific">Cladocopium goreaui</name>
    <dbReference type="NCBI Taxonomy" id="2562237"/>
    <lineage>
        <taxon>Eukaryota</taxon>
        <taxon>Sar</taxon>
        <taxon>Alveolata</taxon>
        <taxon>Dinophyceae</taxon>
        <taxon>Suessiales</taxon>
        <taxon>Symbiodiniaceae</taxon>
        <taxon>Cladocopium</taxon>
    </lineage>
</organism>
<keyword evidence="5" id="KW-0539">Nucleus</keyword>
<dbReference type="GO" id="GO:0034475">
    <property type="term" value="P:U4 snRNA 3'-end processing"/>
    <property type="evidence" value="ECO:0007669"/>
    <property type="project" value="TreeGrafter"/>
</dbReference>
<evidence type="ECO:0000313" key="8">
    <source>
        <dbReference type="EMBL" id="CAI3983160.1"/>
    </source>
</evidence>
<dbReference type="Gene3D" id="3.30.230.70">
    <property type="entry name" value="GHMP Kinase, N-terminal domain"/>
    <property type="match status" value="1"/>
</dbReference>
<dbReference type="SUPFAM" id="SSF54211">
    <property type="entry name" value="Ribosomal protein S5 domain 2-like"/>
    <property type="match status" value="1"/>
</dbReference>
<evidence type="ECO:0000259" key="6">
    <source>
        <dbReference type="Pfam" id="PF01138"/>
    </source>
</evidence>
<dbReference type="InterPro" id="IPR036345">
    <property type="entry name" value="ExoRNase_PH_dom2_sf"/>
</dbReference>
<feature type="domain" description="Exoribonuclease phosphorolytic" evidence="7">
    <location>
        <begin position="155"/>
        <end position="204"/>
    </location>
</feature>
<comment type="subcellular location">
    <subcellularLocation>
        <location evidence="1">Nucleus</location>
    </subcellularLocation>
</comment>
<dbReference type="PANTHER" id="PTHR11953">
    <property type="entry name" value="EXOSOME COMPLEX COMPONENT"/>
    <property type="match status" value="1"/>
</dbReference>
<evidence type="ECO:0000313" key="9">
    <source>
        <dbReference type="EMBL" id="CAL1136535.1"/>
    </source>
</evidence>
<dbReference type="PANTHER" id="PTHR11953:SF1">
    <property type="entry name" value="EXOSOME COMPLEX COMPONENT RRP46"/>
    <property type="match status" value="1"/>
</dbReference>
<dbReference type="EMBL" id="CAMXCT010000779">
    <property type="protein sequence ID" value="CAI3983160.1"/>
    <property type="molecule type" value="Genomic_DNA"/>
</dbReference>
<dbReference type="GO" id="GO:0000176">
    <property type="term" value="C:nuclear exosome (RNase complex)"/>
    <property type="evidence" value="ECO:0007669"/>
    <property type="project" value="TreeGrafter"/>
</dbReference>
<accession>A0A9P1C130</accession>
<dbReference type="EMBL" id="CAMXCT030000779">
    <property type="protein sequence ID" value="CAL4770472.1"/>
    <property type="molecule type" value="Genomic_DNA"/>
</dbReference>
<proteinExistence type="inferred from homology"/>
<dbReference type="GO" id="GO:0071028">
    <property type="term" value="P:nuclear mRNA surveillance"/>
    <property type="evidence" value="ECO:0007669"/>
    <property type="project" value="TreeGrafter"/>
</dbReference>
<dbReference type="SUPFAM" id="SSF55666">
    <property type="entry name" value="Ribonuclease PH domain 2-like"/>
    <property type="match status" value="1"/>
</dbReference>
<keyword evidence="10" id="KW-1185">Reference proteome</keyword>
<dbReference type="GO" id="GO:0006364">
    <property type="term" value="P:rRNA processing"/>
    <property type="evidence" value="ECO:0007669"/>
    <property type="project" value="UniProtKB-KW"/>
</dbReference>
<dbReference type="GO" id="GO:0005730">
    <property type="term" value="C:nucleolus"/>
    <property type="evidence" value="ECO:0007669"/>
    <property type="project" value="TreeGrafter"/>
</dbReference>
<dbReference type="Pfam" id="PF01138">
    <property type="entry name" value="RNase_PH"/>
    <property type="match status" value="1"/>
</dbReference>
<name>A0A9P1C130_9DINO</name>
<comment type="similarity">
    <text evidence="2">Belongs to the RNase PH family.</text>
</comment>
<keyword evidence="3" id="KW-0698">rRNA processing</keyword>
<reference evidence="8" key="1">
    <citation type="submission" date="2022-10" db="EMBL/GenBank/DDBJ databases">
        <authorList>
            <person name="Chen Y."/>
            <person name="Dougan E. K."/>
            <person name="Chan C."/>
            <person name="Rhodes N."/>
            <person name="Thang M."/>
        </authorList>
    </citation>
    <scope>NUCLEOTIDE SEQUENCE</scope>
</reference>
<keyword evidence="4" id="KW-0271">Exosome</keyword>
<evidence type="ECO:0000256" key="4">
    <source>
        <dbReference type="ARBA" id="ARBA00022835"/>
    </source>
</evidence>
<dbReference type="Proteomes" id="UP001152797">
    <property type="component" value="Unassembled WGS sequence"/>
</dbReference>
<evidence type="ECO:0000313" key="10">
    <source>
        <dbReference type="Proteomes" id="UP001152797"/>
    </source>
</evidence>
<dbReference type="InterPro" id="IPR001247">
    <property type="entry name" value="ExoRNase_PH_dom1"/>
</dbReference>
<dbReference type="EMBL" id="CAMXCT020000779">
    <property type="protein sequence ID" value="CAL1136535.1"/>
    <property type="molecule type" value="Genomic_DNA"/>
</dbReference>